<dbReference type="Gene3D" id="1.10.10.60">
    <property type="entry name" value="Homeodomain-like"/>
    <property type="match status" value="1"/>
</dbReference>
<evidence type="ECO:0000256" key="3">
    <source>
        <dbReference type="ARBA" id="ARBA00023163"/>
    </source>
</evidence>
<sequence>MSVRAELPLRACAEPGPVGRGYNRLFAEQLWGADNGPAACRVARLSQWQYTALFHELTGKKTLDYVTELRINSSKQLLIASQDPLREIARQVGFSDEYYFNRRFRQTTGVTARQYARSMRSRTRVTDWTGHEVEIPARPERIFYYGETLGDLLALGVDAIGGHNRFSNHFLFRDRFISVADVGHPINPDLIIFANADERQ</sequence>
<evidence type="ECO:0000313" key="6">
    <source>
        <dbReference type="Proteomes" id="UP000315377"/>
    </source>
</evidence>
<dbReference type="Gene3D" id="3.40.50.1980">
    <property type="entry name" value="Nitrogenase molybdenum iron protein domain"/>
    <property type="match status" value="1"/>
</dbReference>
<dbReference type="GO" id="GO:0043565">
    <property type="term" value="F:sequence-specific DNA binding"/>
    <property type="evidence" value="ECO:0007669"/>
    <property type="project" value="InterPro"/>
</dbReference>
<evidence type="ECO:0000256" key="1">
    <source>
        <dbReference type="ARBA" id="ARBA00023015"/>
    </source>
</evidence>
<dbReference type="Proteomes" id="UP000315377">
    <property type="component" value="Chromosome"/>
</dbReference>
<protein>
    <submittedName>
        <fullName evidence="5">Helix-turn-helix domain-containing protein</fullName>
    </submittedName>
</protein>
<dbReference type="AlphaFoldDB" id="A0AAP9DTF3"/>
<dbReference type="PANTHER" id="PTHR43280">
    <property type="entry name" value="ARAC-FAMILY TRANSCRIPTIONAL REGULATOR"/>
    <property type="match status" value="1"/>
</dbReference>
<dbReference type="EMBL" id="CP041405">
    <property type="protein sequence ID" value="QDM42286.1"/>
    <property type="molecule type" value="Genomic_DNA"/>
</dbReference>
<dbReference type="PANTHER" id="PTHR43280:SF28">
    <property type="entry name" value="HTH-TYPE TRANSCRIPTIONAL ACTIVATOR RHAS"/>
    <property type="match status" value="1"/>
</dbReference>
<gene>
    <name evidence="5" type="ORF">FLT43_01255</name>
</gene>
<dbReference type="SUPFAM" id="SSF53807">
    <property type="entry name" value="Helical backbone' metal receptor"/>
    <property type="match status" value="1"/>
</dbReference>
<reference evidence="5 6" key="1">
    <citation type="submission" date="2019-07" db="EMBL/GenBank/DDBJ databases">
        <title>Paenibacillus thiaminolyticus NRRL B-4156.</title>
        <authorList>
            <person name="Hehnly C."/>
            <person name="Zhang L."/>
        </authorList>
    </citation>
    <scope>NUCLEOTIDE SEQUENCE [LARGE SCALE GENOMIC DNA]</scope>
    <source>
        <strain evidence="5 6">NRRL B-4156</strain>
    </source>
</reference>
<evidence type="ECO:0000259" key="4">
    <source>
        <dbReference type="PROSITE" id="PS01124"/>
    </source>
</evidence>
<dbReference type="GO" id="GO:0003700">
    <property type="term" value="F:DNA-binding transcription factor activity"/>
    <property type="evidence" value="ECO:0007669"/>
    <property type="project" value="InterPro"/>
</dbReference>
<keyword evidence="2" id="KW-0238">DNA-binding</keyword>
<keyword evidence="3" id="KW-0804">Transcription</keyword>
<dbReference type="InterPro" id="IPR018060">
    <property type="entry name" value="HTH_AraC"/>
</dbReference>
<dbReference type="SUPFAM" id="SSF46689">
    <property type="entry name" value="Homeodomain-like"/>
    <property type="match status" value="1"/>
</dbReference>
<organism evidence="5 6">
    <name type="scientific">Paenibacillus thiaminolyticus</name>
    <name type="common">Bacillus thiaminolyticus</name>
    <dbReference type="NCBI Taxonomy" id="49283"/>
    <lineage>
        <taxon>Bacteria</taxon>
        <taxon>Bacillati</taxon>
        <taxon>Bacillota</taxon>
        <taxon>Bacilli</taxon>
        <taxon>Bacillales</taxon>
        <taxon>Paenibacillaceae</taxon>
        <taxon>Paenibacillus</taxon>
    </lineage>
</organism>
<dbReference type="InterPro" id="IPR018062">
    <property type="entry name" value="HTH_AraC-typ_CS"/>
</dbReference>
<name>A0AAP9DTF3_PANTH</name>
<dbReference type="Pfam" id="PF12833">
    <property type="entry name" value="HTH_18"/>
    <property type="match status" value="1"/>
</dbReference>
<proteinExistence type="predicted"/>
<evidence type="ECO:0000256" key="2">
    <source>
        <dbReference type="ARBA" id="ARBA00023125"/>
    </source>
</evidence>
<dbReference type="SMART" id="SM00342">
    <property type="entry name" value="HTH_ARAC"/>
    <property type="match status" value="1"/>
</dbReference>
<feature type="domain" description="HTH araC/xylS-type" evidence="4">
    <location>
        <begin position="45"/>
        <end position="118"/>
    </location>
</feature>
<dbReference type="PROSITE" id="PS00041">
    <property type="entry name" value="HTH_ARAC_FAMILY_1"/>
    <property type="match status" value="1"/>
</dbReference>
<evidence type="ECO:0000313" key="5">
    <source>
        <dbReference type="EMBL" id="QDM42286.1"/>
    </source>
</evidence>
<dbReference type="PROSITE" id="PS01124">
    <property type="entry name" value="HTH_ARAC_FAMILY_2"/>
    <property type="match status" value="1"/>
</dbReference>
<accession>A0AAP9DTF3</accession>
<keyword evidence="1" id="KW-0805">Transcription regulation</keyword>
<dbReference type="InterPro" id="IPR009057">
    <property type="entry name" value="Homeodomain-like_sf"/>
</dbReference>